<comment type="caution">
    <text evidence="3">The sequence shown here is derived from an EMBL/GenBank/DDBJ whole genome shotgun (WGS) entry which is preliminary data.</text>
</comment>
<evidence type="ECO:0000313" key="4">
    <source>
        <dbReference type="Proteomes" id="UP000299102"/>
    </source>
</evidence>
<proteinExistence type="predicted"/>
<dbReference type="Proteomes" id="UP000299102">
    <property type="component" value="Unassembled WGS sequence"/>
</dbReference>
<accession>A0A4C1XJI2</accession>
<evidence type="ECO:0000313" key="3">
    <source>
        <dbReference type="EMBL" id="GBP63152.1"/>
    </source>
</evidence>
<dbReference type="EMBL" id="BGZK01000861">
    <property type="protein sequence ID" value="GBP63152.1"/>
    <property type="molecule type" value="Genomic_DNA"/>
</dbReference>
<organism evidence="3 4">
    <name type="scientific">Eumeta variegata</name>
    <name type="common">Bagworm moth</name>
    <name type="synonym">Eumeta japonica</name>
    <dbReference type="NCBI Taxonomy" id="151549"/>
    <lineage>
        <taxon>Eukaryota</taxon>
        <taxon>Metazoa</taxon>
        <taxon>Ecdysozoa</taxon>
        <taxon>Arthropoda</taxon>
        <taxon>Hexapoda</taxon>
        <taxon>Insecta</taxon>
        <taxon>Pterygota</taxon>
        <taxon>Neoptera</taxon>
        <taxon>Endopterygota</taxon>
        <taxon>Lepidoptera</taxon>
        <taxon>Glossata</taxon>
        <taxon>Ditrysia</taxon>
        <taxon>Tineoidea</taxon>
        <taxon>Psychidae</taxon>
        <taxon>Oiketicinae</taxon>
        <taxon>Eumeta</taxon>
    </lineage>
</organism>
<reference evidence="3 4" key="1">
    <citation type="journal article" date="2019" name="Commun. Biol.">
        <title>The bagworm genome reveals a unique fibroin gene that provides high tensile strength.</title>
        <authorList>
            <person name="Kono N."/>
            <person name="Nakamura H."/>
            <person name="Ohtoshi R."/>
            <person name="Tomita M."/>
            <person name="Numata K."/>
            <person name="Arakawa K."/>
        </authorList>
    </citation>
    <scope>NUCLEOTIDE SEQUENCE [LARGE SCALE GENOMIC DNA]</scope>
</reference>
<dbReference type="AlphaFoldDB" id="A0A4C1XJI2"/>
<feature type="chain" id="PRO_5020036170" evidence="2">
    <location>
        <begin position="24"/>
        <end position="212"/>
    </location>
</feature>
<keyword evidence="2" id="KW-0732">Signal</keyword>
<protein>
    <submittedName>
        <fullName evidence="3">Uncharacterized protein</fullName>
    </submittedName>
</protein>
<evidence type="ECO:0000256" key="2">
    <source>
        <dbReference type="SAM" id="SignalP"/>
    </source>
</evidence>
<feature type="signal peptide" evidence="2">
    <location>
        <begin position="1"/>
        <end position="23"/>
    </location>
</feature>
<sequence>MRLDVSGLHVTALHVMLLFRLTAFDLRPSSRTLVNGRWWLLSFVSVDHSEPICCNFLPPSVNRILDSRHFTRRPRPVPLRAFLKAWVLGRVHTASEIGDAFNTFIGQVYYQSHTVYRQTVVDTERVRHQADKVFDIAENAESYSLEGRGLRRYCDVPPPPVRERGCHSALAPSPSLTIFHSANASSLGRGRRRSHESSCKKCEPISPRAARP</sequence>
<evidence type="ECO:0000256" key="1">
    <source>
        <dbReference type="SAM" id="MobiDB-lite"/>
    </source>
</evidence>
<keyword evidence="4" id="KW-1185">Reference proteome</keyword>
<gene>
    <name evidence="3" type="ORF">EVAR_59711_1</name>
</gene>
<feature type="region of interest" description="Disordered" evidence="1">
    <location>
        <begin position="184"/>
        <end position="212"/>
    </location>
</feature>
<name>A0A4C1XJI2_EUMVA</name>